<dbReference type="InterPro" id="IPR008966">
    <property type="entry name" value="Adhesion_dom_sf"/>
</dbReference>
<dbReference type="InterPro" id="IPR001322">
    <property type="entry name" value="Lamin_tail_dom"/>
</dbReference>
<feature type="domain" description="LTD" evidence="5">
    <location>
        <begin position="1067"/>
        <end position="1285"/>
    </location>
</feature>
<organism evidence="6 7">
    <name type="scientific">Moorena producens 3L</name>
    <dbReference type="NCBI Taxonomy" id="489825"/>
    <lineage>
        <taxon>Bacteria</taxon>
        <taxon>Bacillati</taxon>
        <taxon>Cyanobacteriota</taxon>
        <taxon>Cyanophyceae</taxon>
        <taxon>Coleofasciculales</taxon>
        <taxon>Coleofasciculaceae</taxon>
        <taxon>Moorena</taxon>
    </lineage>
</organism>
<evidence type="ECO:0000313" key="6">
    <source>
        <dbReference type="EMBL" id="EGJ30960.1"/>
    </source>
</evidence>
<dbReference type="eggNOG" id="COG1361">
    <property type="taxonomic scope" value="Bacteria"/>
</dbReference>
<dbReference type="InterPro" id="IPR001434">
    <property type="entry name" value="OmcB-like_DUF11"/>
</dbReference>
<dbReference type="eggNOG" id="COG2304">
    <property type="taxonomic scope" value="Bacteria"/>
</dbReference>
<name>F4XWK0_9CYAN</name>
<dbReference type="InterPro" id="IPR047589">
    <property type="entry name" value="DUF11_rpt"/>
</dbReference>
<dbReference type="Pfam" id="PF20009">
    <property type="entry name" value="GEVED"/>
    <property type="match status" value="1"/>
</dbReference>
<feature type="region of interest" description="Disordered" evidence="4">
    <location>
        <begin position="1325"/>
        <end position="1350"/>
    </location>
</feature>
<dbReference type="Pfam" id="PF17210">
    <property type="entry name" value="SdrD_B"/>
    <property type="match status" value="1"/>
</dbReference>
<dbReference type="Pfam" id="PF00932">
    <property type="entry name" value="LTD"/>
    <property type="match status" value="1"/>
</dbReference>
<dbReference type="eggNOG" id="COG3170">
    <property type="taxonomic scope" value="Bacteria"/>
</dbReference>
<dbReference type="Pfam" id="PF01345">
    <property type="entry name" value="DUF11"/>
    <property type="match status" value="1"/>
</dbReference>
<dbReference type="SUPFAM" id="SSF117074">
    <property type="entry name" value="Hypothetical protein PA1324"/>
    <property type="match status" value="1"/>
</dbReference>
<dbReference type="InterPro" id="IPR013783">
    <property type="entry name" value="Ig-like_fold"/>
</dbReference>
<dbReference type="GO" id="GO:0005576">
    <property type="term" value="C:extracellular region"/>
    <property type="evidence" value="ECO:0007669"/>
    <property type="project" value="UniProtKB-SubCell"/>
</dbReference>
<reference evidence="7" key="1">
    <citation type="journal article" date="2011" name="Proc. Natl. Acad. Sci. U.S.A.">
        <title>Genomic insights into the physiology and ecology of the marine filamentous cyanobacterium Lyngbya majuscula.</title>
        <authorList>
            <person name="Jones A.C."/>
            <person name="Monroe E.A."/>
            <person name="Podell S."/>
            <person name="Hess W.R."/>
            <person name="Klages S."/>
            <person name="Esquenazi E."/>
            <person name="Niessen S."/>
            <person name="Hoover H."/>
            <person name="Rothmann M."/>
            <person name="Lasken R.S."/>
            <person name="Yates J.R.III."/>
            <person name="Reinhardt R."/>
            <person name="Kube M."/>
            <person name="Burkart M.D."/>
            <person name="Allen E.E."/>
            <person name="Dorrestein P.C."/>
            <person name="Gerwick W.H."/>
            <person name="Gerwick L."/>
        </authorList>
    </citation>
    <scope>NUCLEOTIDE SEQUENCE [LARGE SCALE GENOMIC DNA]</scope>
    <source>
        <strain evidence="7">3L</strain>
    </source>
</reference>
<evidence type="ECO:0000256" key="1">
    <source>
        <dbReference type="ARBA" id="ARBA00004613"/>
    </source>
</evidence>
<dbReference type="InterPro" id="IPR051172">
    <property type="entry name" value="Chlamydia_OmcB"/>
</dbReference>
<keyword evidence="7" id="KW-1185">Reference proteome</keyword>
<keyword evidence="2" id="KW-0964">Secreted</keyword>
<dbReference type="Proteomes" id="UP000003959">
    <property type="component" value="Unassembled WGS sequence"/>
</dbReference>
<dbReference type="PROSITE" id="PS51841">
    <property type="entry name" value="LTD"/>
    <property type="match status" value="1"/>
</dbReference>
<dbReference type="Gene3D" id="2.60.40.1260">
    <property type="entry name" value="Lamin Tail domain"/>
    <property type="match status" value="1"/>
</dbReference>
<dbReference type="eggNOG" id="COG4932">
    <property type="taxonomic scope" value="Bacteria"/>
</dbReference>
<dbReference type="InterPro" id="IPR036415">
    <property type="entry name" value="Lamin_tail_dom_sf"/>
</dbReference>
<proteinExistence type="predicted"/>
<sequence length="1501" mass="158386">MIDIKTSWVSYQLAFLFNSFRPVMKSLFNYLKKIPNHSSDSPRASEVNSDWQPLGFNLMGITNLAKATFPILVTGSALLVSTPTEVAGQVGIDASLATGPRPFSLRYSAHVPGNMVAIGNASLICDRTNASCLNGLATGNVGNNSGGLAMQMLDSDSDPSTFNSSSADLTLPVGANVLFAGLYWGGTSDGATTPAPDASKRNEALLATPEGGYQTVTADTFTSIDNSATSGWDVYSSFADVTSLVQAAGSGTYTLANVQASTGTGFTYPNAGWSLIVVYEDPSEPRRNMTVFDGYDFSGFNTGNTQTLTGLRTPPTPGFSVFMGAFAGDGEPDVSGDTLSINNTPVSDPVNPLNNFYNSTISQYGSHVTSRTPNDPYNMVVDIDLLDLTAWNEANNVIPTNATSIDLNLSTSGDGIWPMVYFFGVEVFEPNLVTEFEKTTPQTTYQNGDTIGYTISVTNTGNDNAVNTVITDIIPTGTTFVPGSLKINGVTKTDGATDEAEFDGTNVIFRVGTGANTTQGGQLNVNETVTMSFEVTVTAAPGEKVCNQASIDYEGEASGNQASGTSDDPNTATFGDCTEITVTPPTTTVDYGDAPDTTASTGNGDYQTLSANSGPTHTIDNSTYLGAGVTADTDGFGDGTDNNNNATDDTDDGVQINSASLQGQTLPISDNVRLDITTAGSGVLNAWIDWNADGDFDDSGEQIATNASPSGNAIALNLTVPAGATVGNTYARFRYSSDTGLTPTGAASDGEVEDYQIAIANSTPTTASVGDQVWEDLDGDGIQDPGEPGIPNALVNIYKSDNTLVDATFTDSSGNYSFSDLDPGDYIIEFTSPAVGYSFTRQDAGDDTLDSDADPVTGRTDTFTLAAGDNNTSIDAGLTLKANTIVACDIIPLQATNWTETLNVEKFDSALGSLARVDLTLSTLIAQELIYENTADQPKTITVNQEGEVSVSLPDTNANITRNYNQSTDFNLPAFDGSDPPDFSGTSGGRTPTILAYETHTEEYTNLADFISSSSPVETVSIPVNTTSAATFINSQNASTGSSSEATAGLCVTYTYSLVPKEPSASIVPEEASPEAGNIVINEVLYAQTGSSAEANDEFIELYNSSDNAVDISNWKLADSNLIFNSTDNTGNITGDAANPAYIFPNNTTLQPGEYAVIWIGNNTSDHQAPDAAFQDWLGKAAKLNNAGEDIWLYDEEFKIVDYIAYGSNNAINTPPSAELNLWDDTYQRDLDGASTGQSISLTPNGEDGNTSACWEHTLSNDANGRCPEFLETRDTDTVSVRQTSVGVYNNILPNVILVKRITAIKPKDTNQWIELPQSGSPFIDGIDGGSSENNVGSDRAADDNDPNWPNPDVYLRGLINSGQVMPGDELEYTVYFLSNGSNDAKNLRICDRVPGETTFITDSFNATAGFPSSDVGIAMFQSTTALASGGPAEPNIYLTNIPDSDRGRYYGPGTSVPSGCNVTFNQNGVVVVEVGDVPNADSPGNPPNSYGFIRFRALVK</sequence>
<gene>
    <name evidence="6" type="ORF">LYNGBM3L_44400</name>
</gene>
<feature type="compositionally biased region" description="Polar residues" evidence="4">
    <location>
        <begin position="597"/>
        <end position="617"/>
    </location>
</feature>
<accession>F4XWK0</accession>
<dbReference type="Gene3D" id="2.60.40.10">
    <property type="entry name" value="Immunoglobulins"/>
    <property type="match status" value="1"/>
</dbReference>
<evidence type="ECO:0000256" key="4">
    <source>
        <dbReference type="SAM" id="MobiDB-lite"/>
    </source>
</evidence>
<dbReference type="SUPFAM" id="SSF74853">
    <property type="entry name" value="Lamin A/C globular tail domain"/>
    <property type="match status" value="1"/>
</dbReference>
<dbReference type="EMBL" id="GL890944">
    <property type="protein sequence ID" value="EGJ30960.1"/>
    <property type="molecule type" value="Genomic_DNA"/>
</dbReference>
<evidence type="ECO:0000256" key="2">
    <source>
        <dbReference type="ARBA" id="ARBA00022525"/>
    </source>
</evidence>
<keyword evidence="3" id="KW-0732">Signal</keyword>
<dbReference type="Gene3D" id="2.60.40.740">
    <property type="match status" value="1"/>
</dbReference>
<dbReference type="PANTHER" id="PTHR34819:SF3">
    <property type="entry name" value="CELL SURFACE PROTEIN"/>
    <property type="match status" value="1"/>
</dbReference>
<dbReference type="InterPro" id="IPR045474">
    <property type="entry name" value="GEVED"/>
</dbReference>
<dbReference type="NCBIfam" id="NF033208">
    <property type="entry name" value="choice_anch_E"/>
    <property type="match status" value="1"/>
</dbReference>
<evidence type="ECO:0000256" key="3">
    <source>
        <dbReference type="ARBA" id="ARBA00022729"/>
    </source>
</evidence>
<feature type="region of interest" description="Disordered" evidence="4">
    <location>
        <begin position="556"/>
        <end position="575"/>
    </location>
</feature>
<evidence type="ECO:0000313" key="7">
    <source>
        <dbReference type="Proteomes" id="UP000003959"/>
    </source>
</evidence>
<evidence type="ECO:0000259" key="5">
    <source>
        <dbReference type="PROSITE" id="PS51841"/>
    </source>
</evidence>
<feature type="compositionally biased region" description="Polar residues" evidence="4">
    <location>
        <begin position="558"/>
        <end position="573"/>
    </location>
</feature>
<protein>
    <recommendedName>
        <fullName evidence="5">LTD domain-containing protein</fullName>
    </recommendedName>
</protein>
<dbReference type="HOGENOM" id="CLU_248659_0_0_3"/>
<dbReference type="SUPFAM" id="SSF49401">
    <property type="entry name" value="Bacterial adhesins"/>
    <property type="match status" value="1"/>
</dbReference>
<dbReference type="InterPro" id="IPR033764">
    <property type="entry name" value="Sdr_B"/>
</dbReference>
<dbReference type="NCBIfam" id="TIGR01451">
    <property type="entry name" value="B_ant_repeat"/>
    <property type="match status" value="2"/>
</dbReference>
<feature type="region of interest" description="Disordered" evidence="4">
    <location>
        <begin position="583"/>
        <end position="617"/>
    </location>
</feature>
<dbReference type="PANTHER" id="PTHR34819">
    <property type="entry name" value="LARGE CYSTEINE-RICH PERIPLASMIC PROTEIN OMCB"/>
    <property type="match status" value="1"/>
</dbReference>
<dbReference type="eggNOG" id="COG3391">
    <property type="taxonomic scope" value="Bacteria"/>
</dbReference>
<comment type="subcellular location">
    <subcellularLocation>
        <location evidence="1">Secreted</location>
    </subcellularLocation>
</comment>